<keyword evidence="2" id="KW-1185">Reference proteome</keyword>
<accession>A0ACB6R9C2</accession>
<reference evidence="1" key="1">
    <citation type="journal article" date="2020" name="Stud. Mycol.">
        <title>101 Dothideomycetes genomes: a test case for predicting lifestyles and emergence of pathogens.</title>
        <authorList>
            <person name="Haridas S."/>
            <person name="Albert R."/>
            <person name="Binder M."/>
            <person name="Bloem J."/>
            <person name="Labutti K."/>
            <person name="Salamov A."/>
            <person name="Andreopoulos B."/>
            <person name="Baker S."/>
            <person name="Barry K."/>
            <person name="Bills G."/>
            <person name="Bluhm B."/>
            <person name="Cannon C."/>
            <person name="Castanera R."/>
            <person name="Culley D."/>
            <person name="Daum C."/>
            <person name="Ezra D."/>
            <person name="Gonzalez J."/>
            <person name="Henrissat B."/>
            <person name="Kuo A."/>
            <person name="Liang C."/>
            <person name="Lipzen A."/>
            <person name="Lutzoni F."/>
            <person name="Magnuson J."/>
            <person name="Mondo S."/>
            <person name="Nolan M."/>
            <person name="Ohm R."/>
            <person name="Pangilinan J."/>
            <person name="Park H.-J."/>
            <person name="Ramirez L."/>
            <person name="Alfaro M."/>
            <person name="Sun H."/>
            <person name="Tritt A."/>
            <person name="Yoshinaga Y."/>
            <person name="Zwiers L.-H."/>
            <person name="Turgeon B."/>
            <person name="Goodwin S."/>
            <person name="Spatafora J."/>
            <person name="Crous P."/>
            <person name="Grigoriev I."/>
        </authorList>
    </citation>
    <scope>NUCLEOTIDE SEQUENCE</scope>
    <source>
        <strain evidence="1">ATCC 200398</strain>
    </source>
</reference>
<evidence type="ECO:0000313" key="2">
    <source>
        <dbReference type="Proteomes" id="UP000799755"/>
    </source>
</evidence>
<name>A0ACB6R9C2_9PLEO</name>
<gene>
    <name evidence="1" type="ORF">BDR25DRAFT_113011</name>
</gene>
<evidence type="ECO:0000313" key="1">
    <source>
        <dbReference type="EMBL" id="KAF2474922.1"/>
    </source>
</evidence>
<dbReference type="EMBL" id="MU003497">
    <property type="protein sequence ID" value="KAF2474922.1"/>
    <property type="molecule type" value="Genomic_DNA"/>
</dbReference>
<organism evidence="1 2">
    <name type="scientific">Lindgomyces ingoldianus</name>
    <dbReference type="NCBI Taxonomy" id="673940"/>
    <lineage>
        <taxon>Eukaryota</taxon>
        <taxon>Fungi</taxon>
        <taxon>Dikarya</taxon>
        <taxon>Ascomycota</taxon>
        <taxon>Pezizomycotina</taxon>
        <taxon>Dothideomycetes</taxon>
        <taxon>Pleosporomycetidae</taxon>
        <taxon>Pleosporales</taxon>
        <taxon>Lindgomycetaceae</taxon>
        <taxon>Lindgomyces</taxon>
    </lineage>
</organism>
<dbReference type="Proteomes" id="UP000799755">
    <property type="component" value="Unassembled WGS sequence"/>
</dbReference>
<sequence length="178" mass="19955">MRLLRRSDTGEFTLTEDFVGDEAIPRYAILSHTWGADAEEVTFEDLTNGTGRDKPGYEKIWFCGEQAAQDDLQYFWIDTCCTIQTYHRRQRPTKRVAYAAENSGRISNPRTRSCNKAQLCGRSFGGAALGAQLWKPRVGTLSIYFSDFSTGQLPTPSNATIVFVMTSKIMSSIMKVVS</sequence>
<protein>
    <submittedName>
        <fullName evidence="1">Uncharacterized protein</fullName>
    </submittedName>
</protein>
<comment type="caution">
    <text evidence="1">The sequence shown here is derived from an EMBL/GenBank/DDBJ whole genome shotgun (WGS) entry which is preliminary data.</text>
</comment>
<proteinExistence type="predicted"/>